<dbReference type="GO" id="GO:0016192">
    <property type="term" value="P:vesicle-mediated transport"/>
    <property type="evidence" value="ECO:0007669"/>
    <property type="project" value="UniProtKB-ARBA"/>
</dbReference>
<dbReference type="SUPFAM" id="SSF57424">
    <property type="entry name" value="LDL receptor-like module"/>
    <property type="match status" value="4"/>
</dbReference>
<dbReference type="PROSITE" id="PS50068">
    <property type="entry name" value="LDLRA_2"/>
    <property type="match status" value="4"/>
</dbReference>
<keyword evidence="8" id="KW-0675">Receptor</keyword>
<proteinExistence type="predicted"/>
<keyword evidence="7 10" id="KW-1015">Disulfide bond</keyword>
<dbReference type="GeneTree" id="ENSGT00940000162544"/>
<evidence type="ECO:0000313" key="13">
    <source>
        <dbReference type="Proteomes" id="UP000694580"/>
    </source>
</evidence>
<dbReference type="Pfam" id="PF00057">
    <property type="entry name" value="Ldl_recept_a"/>
    <property type="match status" value="4"/>
</dbReference>
<dbReference type="CDD" id="cd00112">
    <property type="entry name" value="LDLa"/>
    <property type="match status" value="4"/>
</dbReference>
<keyword evidence="9" id="KW-0325">Glycoprotein</keyword>
<evidence type="ECO:0000256" key="2">
    <source>
        <dbReference type="ARBA" id="ARBA00004308"/>
    </source>
</evidence>
<dbReference type="PRINTS" id="PR00261">
    <property type="entry name" value="LDLRECEPTOR"/>
</dbReference>
<accession>A0AAY4CJ97</accession>
<feature type="chain" id="PRO_5044276102" evidence="11">
    <location>
        <begin position="21"/>
        <end position="201"/>
    </location>
</feature>
<comment type="subcellular location">
    <subcellularLocation>
        <location evidence="2">Endomembrane system</location>
    </subcellularLocation>
    <subcellularLocation>
        <location evidence="1">Membrane</location>
        <topology evidence="1">Single-pass membrane protein</topology>
    </subcellularLocation>
</comment>
<evidence type="ECO:0000256" key="10">
    <source>
        <dbReference type="PROSITE-ProRule" id="PRU00124"/>
    </source>
</evidence>
<evidence type="ECO:0000256" key="11">
    <source>
        <dbReference type="SAM" id="SignalP"/>
    </source>
</evidence>
<evidence type="ECO:0000256" key="5">
    <source>
        <dbReference type="ARBA" id="ARBA00022989"/>
    </source>
</evidence>
<keyword evidence="4" id="KW-0677">Repeat</keyword>
<dbReference type="AlphaFoldDB" id="A0AAY4CJ97"/>
<evidence type="ECO:0000256" key="3">
    <source>
        <dbReference type="ARBA" id="ARBA00022692"/>
    </source>
</evidence>
<keyword evidence="13" id="KW-1185">Reference proteome</keyword>
<keyword evidence="6" id="KW-0472">Membrane</keyword>
<dbReference type="InterPro" id="IPR050685">
    <property type="entry name" value="LDLR"/>
</dbReference>
<evidence type="ECO:0000313" key="12">
    <source>
        <dbReference type="Ensembl" id="ENSDCDP00010032646.1"/>
    </source>
</evidence>
<dbReference type="PANTHER" id="PTHR24270">
    <property type="entry name" value="LOW-DENSITY LIPOPROTEIN RECEPTOR-RELATED"/>
    <property type="match status" value="1"/>
</dbReference>
<dbReference type="FunFam" id="4.10.400.10:FF:000045">
    <property type="entry name" value="Low-density lipoprotein receptor-related protein 2"/>
    <property type="match status" value="1"/>
</dbReference>
<feature type="disulfide bond" evidence="10">
    <location>
        <begin position="181"/>
        <end position="196"/>
    </location>
</feature>
<dbReference type="InterPro" id="IPR002172">
    <property type="entry name" value="LDrepeatLR_classA_rpt"/>
</dbReference>
<evidence type="ECO:0000256" key="7">
    <source>
        <dbReference type="ARBA" id="ARBA00023157"/>
    </source>
</evidence>
<keyword evidence="11" id="KW-0732">Signal</keyword>
<feature type="signal peptide" evidence="11">
    <location>
        <begin position="1"/>
        <end position="20"/>
    </location>
</feature>
<reference evidence="12 13" key="1">
    <citation type="submission" date="2020-06" db="EMBL/GenBank/DDBJ databases">
        <authorList>
            <consortium name="Wellcome Sanger Institute Data Sharing"/>
        </authorList>
    </citation>
    <scope>NUCLEOTIDE SEQUENCE [LARGE SCALE GENOMIC DNA]</scope>
</reference>
<dbReference type="GO" id="GO:0012505">
    <property type="term" value="C:endomembrane system"/>
    <property type="evidence" value="ECO:0007669"/>
    <property type="project" value="UniProtKB-SubCell"/>
</dbReference>
<evidence type="ECO:0000256" key="1">
    <source>
        <dbReference type="ARBA" id="ARBA00004167"/>
    </source>
</evidence>
<dbReference type="InterPro" id="IPR036055">
    <property type="entry name" value="LDL_receptor-like_sf"/>
</dbReference>
<protein>
    <submittedName>
        <fullName evidence="12">Uncharacterized protein</fullName>
    </submittedName>
</protein>
<feature type="disulfide bond" evidence="10">
    <location>
        <begin position="142"/>
        <end position="157"/>
    </location>
</feature>
<comment type="caution">
    <text evidence="10">Lacks conserved residue(s) required for the propagation of feature annotation.</text>
</comment>
<evidence type="ECO:0000256" key="8">
    <source>
        <dbReference type="ARBA" id="ARBA00023170"/>
    </source>
</evidence>
<evidence type="ECO:0000256" key="6">
    <source>
        <dbReference type="ARBA" id="ARBA00023136"/>
    </source>
</evidence>
<evidence type="ECO:0000256" key="9">
    <source>
        <dbReference type="ARBA" id="ARBA00023180"/>
    </source>
</evidence>
<dbReference type="Proteomes" id="UP000694580">
    <property type="component" value="Chromosome 5"/>
</dbReference>
<evidence type="ECO:0000256" key="4">
    <source>
        <dbReference type="ARBA" id="ARBA00022737"/>
    </source>
</evidence>
<reference evidence="12" key="3">
    <citation type="submission" date="2025-09" db="UniProtKB">
        <authorList>
            <consortium name="Ensembl"/>
        </authorList>
    </citation>
    <scope>IDENTIFICATION</scope>
</reference>
<reference evidence="12" key="2">
    <citation type="submission" date="2025-08" db="UniProtKB">
        <authorList>
            <consortium name="Ensembl"/>
        </authorList>
    </citation>
    <scope>IDENTIFICATION</scope>
</reference>
<dbReference type="SMART" id="SM00192">
    <property type="entry name" value="LDLa"/>
    <property type="match status" value="4"/>
</dbReference>
<dbReference type="PROSITE" id="PS01209">
    <property type="entry name" value="LDLRA_1"/>
    <property type="match status" value="1"/>
</dbReference>
<keyword evidence="3" id="KW-0812">Transmembrane</keyword>
<feature type="disulfide bond" evidence="10">
    <location>
        <begin position="60"/>
        <end position="75"/>
    </location>
</feature>
<sequence length="201" mass="22332">MAHFILYLIQFCSPVPFAEQQSQGIMFSTPCVTVGLKPSYLSDDFLCKDGQKCVERSLVCDGRSHCHDGSDEMGCPTIAVKTTKVPPLKCHVGSKPCKDERGCVLYTHVCDGEVDCRDGSDEVNYQFQCAHGRKCIEMKKVCDGTKQCQDGSDEVNCFKPSNSCSRQCDNKTRCIPRSFICDGERDCVDGTDEENCGEFLF</sequence>
<dbReference type="Ensembl" id="ENSDCDT00010040508.1">
    <property type="protein sequence ID" value="ENSDCDP00010032646.1"/>
    <property type="gene ID" value="ENSDCDG00010020902.1"/>
</dbReference>
<dbReference type="Gene3D" id="4.10.400.10">
    <property type="entry name" value="Low-density Lipoprotein Receptor"/>
    <property type="match status" value="4"/>
</dbReference>
<dbReference type="InterPro" id="IPR023415">
    <property type="entry name" value="LDLR_class-A_CS"/>
</dbReference>
<keyword evidence="5" id="KW-1133">Transmembrane helix</keyword>
<name>A0AAY4CJ97_9TELE</name>
<organism evidence="12 13">
    <name type="scientific">Denticeps clupeoides</name>
    <name type="common">denticle herring</name>
    <dbReference type="NCBI Taxonomy" id="299321"/>
    <lineage>
        <taxon>Eukaryota</taxon>
        <taxon>Metazoa</taxon>
        <taxon>Chordata</taxon>
        <taxon>Craniata</taxon>
        <taxon>Vertebrata</taxon>
        <taxon>Euteleostomi</taxon>
        <taxon>Actinopterygii</taxon>
        <taxon>Neopterygii</taxon>
        <taxon>Teleostei</taxon>
        <taxon>Clupei</taxon>
        <taxon>Clupeiformes</taxon>
        <taxon>Denticipitoidei</taxon>
        <taxon>Denticipitidae</taxon>
        <taxon>Denticeps</taxon>
    </lineage>
</organism>
<dbReference type="GO" id="GO:0005886">
    <property type="term" value="C:plasma membrane"/>
    <property type="evidence" value="ECO:0007669"/>
    <property type="project" value="TreeGrafter"/>
</dbReference>